<protein>
    <recommendedName>
        <fullName evidence="2">DNA-binding response regulator</fullName>
    </recommendedName>
</protein>
<evidence type="ECO:0008006" key="2">
    <source>
        <dbReference type="Google" id="ProtNLM"/>
    </source>
</evidence>
<sequence length="52" mass="6220">MHSIIICEDDQEQLAYLSMLVQNYIQFHENQFRLVYEGADPQATLNYIQKEK</sequence>
<dbReference type="KEGG" id="dst:VUQ06_03750"/>
<organism evidence="1">
    <name type="scientific">Dolosigranulum savutiense</name>
    <dbReference type="NCBI Taxonomy" id="3110288"/>
    <lineage>
        <taxon>Bacteria</taxon>
        <taxon>Bacillati</taxon>
        <taxon>Bacillota</taxon>
        <taxon>Bacilli</taxon>
        <taxon>Lactobacillales</taxon>
        <taxon>Carnobacteriaceae</taxon>
        <taxon>Dolosigranulum</taxon>
    </lineage>
</organism>
<reference evidence="1" key="1">
    <citation type="submission" date="2023-12" db="EMBL/GenBank/DDBJ databases">
        <title>Dolosigranulum savutii sp. nov. isolated from human upper respiratory samples collected in Botswana.</title>
        <authorList>
            <person name="Kelly M.S."/>
        </authorList>
    </citation>
    <scope>NUCLEOTIDE SEQUENCE</scope>
    <source>
        <strain evidence="1">MSK294</strain>
    </source>
</reference>
<name>A0AB74U2V3_9LACT</name>
<proteinExistence type="predicted"/>
<dbReference type="EMBL" id="CP142435">
    <property type="protein sequence ID" value="XBC50344.1"/>
    <property type="molecule type" value="Genomic_DNA"/>
</dbReference>
<dbReference type="AlphaFoldDB" id="A0AB74U2V3"/>
<dbReference type="RefSeq" id="WP_347301742.1">
    <property type="nucleotide sequence ID" value="NZ_CP142435.1"/>
</dbReference>
<evidence type="ECO:0000313" key="1">
    <source>
        <dbReference type="EMBL" id="XBC50344.1"/>
    </source>
</evidence>
<gene>
    <name evidence="1" type="ORF">VUQ06_03750</name>
</gene>
<accession>A0AB74U2V3</accession>